<dbReference type="PANTHER" id="PTHR43031:SF1">
    <property type="entry name" value="PYRIDINE NUCLEOTIDE-DISULPHIDE OXIDOREDUCTASE"/>
    <property type="match status" value="1"/>
</dbReference>
<organism evidence="2 3">
    <name type="scientific">Pseudoalteromonas luteoviolacea H33</name>
    <dbReference type="NCBI Taxonomy" id="1365251"/>
    <lineage>
        <taxon>Bacteria</taxon>
        <taxon>Pseudomonadati</taxon>
        <taxon>Pseudomonadota</taxon>
        <taxon>Gammaproteobacteria</taxon>
        <taxon>Alteromonadales</taxon>
        <taxon>Pseudoalteromonadaceae</taxon>
        <taxon>Pseudoalteromonas</taxon>
    </lineage>
</organism>
<accession>A0A167FAC1</accession>
<dbReference type="AlphaFoldDB" id="A0A167FAC1"/>
<dbReference type="EMBL" id="AUXZ01000064">
    <property type="protein sequence ID" value="KZN51967.1"/>
    <property type="molecule type" value="Genomic_DNA"/>
</dbReference>
<name>A0A167FAC1_9GAMM</name>
<dbReference type="Gene3D" id="3.40.250.10">
    <property type="entry name" value="Rhodanese-like domain"/>
    <property type="match status" value="1"/>
</dbReference>
<dbReference type="InterPro" id="IPR001763">
    <property type="entry name" value="Rhodanese-like_dom"/>
</dbReference>
<evidence type="ECO:0000313" key="2">
    <source>
        <dbReference type="EMBL" id="KZN51967.1"/>
    </source>
</evidence>
<dbReference type="PANTHER" id="PTHR43031">
    <property type="entry name" value="FAD-DEPENDENT OXIDOREDUCTASE"/>
    <property type="match status" value="1"/>
</dbReference>
<dbReference type="InterPro" id="IPR050229">
    <property type="entry name" value="GlpE_sulfurtransferase"/>
</dbReference>
<gene>
    <name evidence="2" type="ORF">N476_01175</name>
</gene>
<dbReference type="Pfam" id="PF00581">
    <property type="entry name" value="Rhodanese"/>
    <property type="match status" value="1"/>
</dbReference>
<proteinExistence type="predicted"/>
<evidence type="ECO:0000313" key="3">
    <source>
        <dbReference type="Proteomes" id="UP000076503"/>
    </source>
</evidence>
<evidence type="ECO:0000259" key="1">
    <source>
        <dbReference type="PROSITE" id="PS50206"/>
    </source>
</evidence>
<reference evidence="2 3" key="1">
    <citation type="submission" date="2013-07" db="EMBL/GenBank/DDBJ databases">
        <title>Comparative Genomic and Metabolomic Analysis of Twelve Strains of Pseudoalteromonas luteoviolacea.</title>
        <authorList>
            <person name="Vynne N.G."/>
            <person name="Mansson M."/>
            <person name="Gram L."/>
        </authorList>
    </citation>
    <scope>NUCLEOTIDE SEQUENCE [LARGE SCALE GENOMIC DNA]</scope>
    <source>
        <strain evidence="2 3">H33</strain>
    </source>
</reference>
<dbReference type="Proteomes" id="UP000076503">
    <property type="component" value="Unassembled WGS sequence"/>
</dbReference>
<dbReference type="SUPFAM" id="SSF52821">
    <property type="entry name" value="Rhodanese/Cell cycle control phosphatase"/>
    <property type="match status" value="1"/>
</dbReference>
<dbReference type="SMART" id="SM00450">
    <property type="entry name" value="RHOD"/>
    <property type="match status" value="1"/>
</dbReference>
<dbReference type="PROSITE" id="PS50206">
    <property type="entry name" value="RHODANESE_3"/>
    <property type="match status" value="1"/>
</dbReference>
<comment type="caution">
    <text evidence="2">The sequence shown here is derived from an EMBL/GenBank/DDBJ whole genome shotgun (WGS) entry which is preliminary data.</text>
</comment>
<dbReference type="InterPro" id="IPR036873">
    <property type="entry name" value="Rhodanese-like_dom_sf"/>
</dbReference>
<sequence>MNLPSTTPFVSCYNTNQTGQILMANIQINNTAEPNAAQAHFSAKLDCETDCSDVYADIKQGKQHFVLVDTRSAHAFAKSHAITAINIPNNEITAARMADFAPDTLFVVYCWGPGCNGASKAGYKLAQLGFKVKEMIGGIHYWEDFERYPVNRHLSDPQQ</sequence>
<protein>
    <recommendedName>
        <fullName evidence="1">Rhodanese domain-containing protein</fullName>
    </recommendedName>
</protein>
<feature type="domain" description="Rhodanese" evidence="1">
    <location>
        <begin position="61"/>
        <end position="151"/>
    </location>
</feature>
<dbReference type="PATRIC" id="fig|1365251.3.peg.1394"/>